<dbReference type="Proteomes" id="UP001153678">
    <property type="component" value="Unassembled WGS sequence"/>
</dbReference>
<gene>
    <name evidence="1" type="ORF">FWILDA_LOCUS5247</name>
</gene>
<dbReference type="AlphaFoldDB" id="A0A9W4SKD0"/>
<organism evidence="1 2">
    <name type="scientific">Funneliformis geosporum</name>
    <dbReference type="NCBI Taxonomy" id="1117311"/>
    <lineage>
        <taxon>Eukaryota</taxon>
        <taxon>Fungi</taxon>
        <taxon>Fungi incertae sedis</taxon>
        <taxon>Mucoromycota</taxon>
        <taxon>Glomeromycotina</taxon>
        <taxon>Glomeromycetes</taxon>
        <taxon>Glomerales</taxon>
        <taxon>Glomeraceae</taxon>
        <taxon>Funneliformis</taxon>
    </lineage>
</organism>
<comment type="caution">
    <text evidence="1">The sequence shown here is derived from an EMBL/GenBank/DDBJ whole genome shotgun (WGS) entry which is preliminary data.</text>
</comment>
<name>A0A9W4SKD0_9GLOM</name>
<sequence>MNFINTPNASQSLQVYVVTRYKFIWKNDTVNCEEIVSLTDEAEIRLIYNDDDVQKNVLSLESRGSTAGEVRASLWYGAFIALLYKGFTFTAGQCANKWKNIKQNHNKAPKFQYKLEVENILDKKKLEVWKFDGREVRSIFDARSDSNVNNINCGNLAGTK</sequence>
<dbReference type="OrthoDB" id="2320248at2759"/>
<evidence type="ECO:0000313" key="2">
    <source>
        <dbReference type="Proteomes" id="UP001153678"/>
    </source>
</evidence>
<protein>
    <submittedName>
        <fullName evidence="1">3714_t:CDS:1</fullName>
    </submittedName>
</protein>
<keyword evidence="2" id="KW-1185">Reference proteome</keyword>
<dbReference type="EMBL" id="CAMKVN010000857">
    <property type="protein sequence ID" value="CAI2171772.1"/>
    <property type="molecule type" value="Genomic_DNA"/>
</dbReference>
<reference evidence="1" key="1">
    <citation type="submission" date="2022-08" db="EMBL/GenBank/DDBJ databases">
        <authorList>
            <person name="Kallberg Y."/>
            <person name="Tangrot J."/>
            <person name="Rosling A."/>
        </authorList>
    </citation>
    <scope>NUCLEOTIDE SEQUENCE</scope>
    <source>
        <strain evidence="1">Wild A</strain>
    </source>
</reference>
<proteinExistence type="predicted"/>
<evidence type="ECO:0000313" key="1">
    <source>
        <dbReference type="EMBL" id="CAI2171772.1"/>
    </source>
</evidence>
<accession>A0A9W4SKD0</accession>